<gene>
    <name evidence="3" type="ORF">GCM10011340_13330</name>
</gene>
<evidence type="ECO:0000313" key="4">
    <source>
        <dbReference type="Proteomes" id="UP000658258"/>
    </source>
</evidence>
<dbReference type="EMBL" id="BNAG01000002">
    <property type="protein sequence ID" value="GHE59940.1"/>
    <property type="molecule type" value="Genomic_DNA"/>
</dbReference>
<sequence length="164" mass="18624">MELLVEHPDSSFKTINRIFGQNNGLLISRNNYQFSYRIPSASFSKTLEDLAGIGKVKQRLINSRDVTNQVFNSQDRLSSLKKVKERYLNLLQQANSVSDMLSIEKELERISGEIEILESELKRLQSSIDHSIINVVLKQKKKAGIIGAIGKGIYSGVKWLFVRN</sequence>
<feature type="domain" description="DUF4349" evidence="2">
    <location>
        <begin position="2"/>
        <end position="158"/>
    </location>
</feature>
<keyword evidence="1" id="KW-0175">Coiled coil</keyword>
<dbReference type="InterPro" id="IPR025645">
    <property type="entry name" value="DUF4349"/>
</dbReference>
<evidence type="ECO:0000313" key="3">
    <source>
        <dbReference type="EMBL" id="GHE59940.1"/>
    </source>
</evidence>
<reference evidence="4" key="1">
    <citation type="journal article" date="2019" name="Int. J. Syst. Evol. Microbiol.">
        <title>The Global Catalogue of Microorganisms (GCM) 10K type strain sequencing project: providing services to taxonomists for standard genome sequencing and annotation.</title>
        <authorList>
            <consortium name="The Broad Institute Genomics Platform"/>
            <consortium name="The Broad Institute Genome Sequencing Center for Infectious Disease"/>
            <person name="Wu L."/>
            <person name="Ma J."/>
        </authorList>
    </citation>
    <scope>NUCLEOTIDE SEQUENCE [LARGE SCALE GENOMIC DNA]</scope>
    <source>
        <strain evidence="4">CGMCC 1.15111</strain>
    </source>
</reference>
<accession>A0ABQ3I324</accession>
<name>A0ABQ3I324_9BACT</name>
<evidence type="ECO:0000256" key="1">
    <source>
        <dbReference type="SAM" id="Coils"/>
    </source>
</evidence>
<keyword evidence="4" id="KW-1185">Reference proteome</keyword>
<feature type="coiled-coil region" evidence="1">
    <location>
        <begin position="100"/>
        <end position="134"/>
    </location>
</feature>
<evidence type="ECO:0000259" key="2">
    <source>
        <dbReference type="Pfam" id="PF14257"/>
    </source>
</evidence>
<organism evidence="3 4">
    <name type="scientific">Roseivirga thermotolerans</name>
    <dbReference type="NCBI Taxonomy" id="1758176"/>
    <lineage>
        <taxon>Bacteria</taxon>
        <taxon>Pseudomonadati</taxon>
        <taxon>Bacteroidota</taxon>
        <taxon>Cytophagia</taxon>
        <taxon>Cytophagales</taxon>
        <taxon>Roseivirgaceae</taxon>
        <taxon>Roseivirga</taxon>
    </lineage>
</organism>
<dbReference type="Proteomes" id="UP000658258">
    <property type="component" value="Unassembled WGS sequence"/>
</dbReference>
<protein>
    <recommendedName>
        <fullName evidence="2">DUF4349 domain-containing protein</fullName>
    </recommendedName>
</protein>
<dbReference type="Pfam" id="PF14257">
    <property type="entry name" value="DUF4349"/>
    <property type="match status" value="1"/>
</dbReference>
<proteinExistence type="predicted"/>
<comment type="caution">
    <text evidence="3">The sequence shown here is derived from an EMBL/GenBank/DDBJ whole genome shotgun (WGS) entry which is preliminary data.</text>
</comment>